<keyword evidence="3 9" id="KW-0808">Transferase</keyword>
<dbReference type="GO" id="GO:0005886">
    <property type="term" value="C:plasma membrane"/>
    <property type="evidence" value="ECO:0007669"/>
    <property type="project" value="TreeGrafter"/>
</dbReference>
<protein>
    <submittedName>
        <fullName evidence="9">Glycosyltransferase</fullName>
    </submittedName>
</protein>
<evidence type="ECO:0000259" key="8">
    <source>
        <dbReference type="Pfam" id="PF00535"/>
    </source>
</evidence>
<gene>
    <name evidence="9" type="ORF">D0Z70_21385</name>
</gene>
<evidence type="ECO:0000256" key="7">
    <source>
        <dbReference type="SAM" id="Phobius"/>
    </source>
</evidence>
<evidence type="ECO:0000256" key="5">
    <source>
        <dbReference type="ARBA" id="ARBA00022989"/>
    </source>
</evidence>
<keyword evidence="2" id="KW-0328">Glycosyltransferase</keyword>
<accession>A0A418YLZ8</accession>
<dbReference type="AlphaFoldDB" id="A0A418YLZ8"/>
<dbReference type="GO" id="GO:0016758">
    <property type="term" value="F:hexosyltransferase activity"/>
    <property type="evidence" value="ECO:0007669"/>
    <property type="project" value="TreeGrafter"/>
</dbReference>
<evidence type="ECO:0000313" key="10">
    <source>
        <dbReference type="Proteomes" id="UP000283469"/>
    </source>
</evidence>
<reference evidence="9 10" key="1">
    <citation type="submission" date="2018-08" db="EMBL/GenBank/DDBJ databases">
        <title>Sphingobium sp. EO9.</title>
        <authorList>
            <person name="Park Y."/>
            <person name="Kim K.H."/>
            <person name="Jeon C.O."/>
        </authorList>
    </citation>
    <scope>NUCLEOTIDE SEQUENCE [LARGE SCALE GENOMIC DNA]</scope>
    <source>
        <strain evidence="9 10">EO9</strain>
    </source>
</reference>
<evidence type="ECO:0000256" key="4">
    <source>
        <dbReference type="ARBA" id="ARBA00022692"/>
    </source>
</evidence>
<dbReference type="Pfam" id="PF00535">
    <property type="entry name" value="Glycos_transf_2"/>
    <property type="match status" value="1"/>
</dbReference>
<proteinExistence type="predicted"/>
<dbReference type="CDD" id="cd06421">
    <property type="entry name" value="CESA_CelA_like"/>
    <property type="match status" value="1"/>
</dbReference>
<feature type="transmembrane region" description="Helical" evidence="7">
    <location>
        <begin position="437"/>
        <end position="459"/>
    </location>
</feature>
<dbReference type="Proteomes" id="UP000283469">
    <property type="component" value="Unassembled WGS sequence"/>
</dbReference>
<feature type="domain" description="Glycosyltransferase 2-like" evidence="8">
    <location>
        <begin position="112"/>
        <end position="302"/>
    </location>
</feature>
<comment type="caution">
    <text evidence="9">The sequence shown here is derived from an EMBL/GenBank/DDBJ whole genome shotgun (WGS) entry which is preliminary data.</text>
</comment>
<keyword evidence="4 7" id="KW-0812">Transmembrane</keyword>
<comment type="subcellular location">
    <subcellularLocation>
        <location evidence="1">Membrane</location>
        <topology evidence="1">Multi-pass membrane protein</topology>
    </subcellularLocation>
</comment>
<evidence type="ECO:0000256" key="3">
    <source>
        <dbReference type="ARBA" id="ARBA00022679"/>
    </source>
</evidence>
<dbReference type="OrthoDB" id="9806824at2"/>
<evidence type="ECO:0000256" key="1">
    <source>
        <dbReference type="ARBA" id="ARBA00004141"/>
    </source>
</evidence>
<dbReference type="PANTHER" id="PTHR43867:SF2">
    <property type="entry name" value="CELLULOSE SYNTHASE CATALYTIC SUBUNIT A [UDP-FORMING]"/>
    <property type="match status" value="1"/>
</dbReference>
<dbReference type="PANTHER" id="PTHR43867">
    <property type="entry name" value="CELLULOSE SYNTHASE CATALYTIC SUBUNIT A [UDP-FORMING]"/>
    <property type="match status" value="1"/>
</dbReference>
<dbReference type="Gene3D" id="3.90.550.10">
    <property type="entry name" value="Spore Coat Polysaccharide Biosynthesis Protein SpsA, Chain A"/>
    <property type="match status" value="1"/>
</dbReference>
<feature type="transmembrane region" description="Helical" evidence="7">
    <location>
        <begin position="577"/>
        <end position="595"/>
    </location>
</feature>
<dbReference type="InterPro" id="IPR001173">
    <property type="entry name" value="Glyco_trans_2-like"/>
</dbReference>
<dbReference type="SUPFAM" id="SSF53448">
    <property type="entry name" value="Nucleotide-diphospho-sugar transferases"/>
    <property type="match status" value="1"/>
</dbReference>
<dbReference type="InterPro" id="IPR029044">
    <property type="entry name" value="Nucleotide-diphossugar_trans"/>
</dbReference>
<dbReference type="EMBL" id="QVRA01000032">
    <property type="protein sequence ID" value="RJG52159.1"/>
    <property type="molecule type" value="Genomic_DNA"/>
</dbReference>
<evidence type="ECO:0000256" key="6">
    <source>
        <dbReference type="ARBA" id="ARBA00023136"/>
    </source>
</evidence>
<dbReference type="InterPro" id="IPR050321">
    <property type="entry name" value="Glycosyltr_2/OpgH_subfam"/>
</dbReference>
<keyword evidence="6 7" id="KW-0472">Membrane</keyword>
<organism evidence="9 10">
    <name type="scientific">Sphingobium terrigena</name>
    <dbReference type="NCBI Taxonomy" id="2304063"/>
    <lineage>
        <taxon>Bacteria</taxon>
        <taxon>Pseudomonadati</taxon>
        <taxon>Pseudomonadota</taxon>
        <taxon>Alphaproteobacteria</taxon>
        <taxon>Sphingomonadales</taxon>
        <taxon>Sphingomonadaceae</taxon>
        <taxon>Sphingobium</taxon>
    </lineage>
</organism>
<name>A0A418YLZ8_9SPHN</name>
<feature type="transmembrane region" description="Helical" evidence="7">
    <location>
        <begin position="471"/>
        <end position="494"/>
    </location>
</feature>
<feature type="transmembrane region" description="Helical" evidence="7">
    <location>
        <begin position="538"/>
        <end position="565"/>
    </location>
</feature>
<evidence type="ECO:0000256" key="2">
    <source>
        <dbReference type="ARBA" id="ARBA00022676"/>
    </source>
</evidence>
<keyword evidence="10" id="KW-1185">Reference proteome</keyword>
<feature type="transmembrane region" description="Helical" evidence="7">
    <location>
        <begin position="55"/>
        <end position="80"/>
    </location>
</feature>
<evidence type="ECO:0000313" key="9">
    <source>
        <dbReference type="EMBL" id="RJG52159.1"/>
    </source>
</evidence>
<keyword evidence="5 7" id="KW-1133">Transmembrane helix</keyword>
<sequence>MTFYFSQFEDRRPPPPLPHSPVREKIWQMLAVTSLALGAWYIYWRWTQSLNWDALWFAIPLLLAESCAYFGLILFTLNLWKIKDYPILPPPEWISQCVTGSDDREHAVVVDVFIATYNEEEELVRLSIRDAKAMRYPHPIDLRVHVLDDGRRATMQAVAQEERVGYITRDNNVGFKAGNLRNAMEQTSGDFILICDADTRPFPTLLERTLGYFRDPDVAFVQTPQWFYDLPEGQTLTDWMARRIGRAGRWLGSAIEWTFGEIRVGEDPFANDPALFYDIIQRRRNVFNAAFCCGAASLHRREAVMFVALKAYGDAIAKTSGETRSRLARLTRRSDSAEAQALARWQAAQAEELTPYKFHVSEDIYTSIILHQDRHRRWKSVLHPHVESKMLSPQDLLTWTIQRFKYAGGSLDIFFHDNPVTAPGMSLGQRLMYLTTFWSYLGAVWNCIFLLAPMIYLFLGIAPVSAYTGDFFGHALPFLIANELAFLAGTWGMSGYKGKVSYLASFPISLRALWAVLRNQRIKFPVTPKERQDGNFLHLVWPQFAIMVLTVISFAWAALALWLSIGDYTLGGLIANGLWGVNNILAMSIMVRAALWKPEHEA</sequence>
<feature type="transmembrane region" description="Helical" evidence="7">
    <location>
        <begin position="26"/>
        <end position="43"/>
    </location>
</feature>